<dbReference type="AlphaFoldDB" id="A0A412IT10"/>
<evidence type="ECO:0008006" key="4">
    <source>
        <dbReference type="Google" id="ProtNLM"/>
    </source>
</evidence>
<comment type="caution">
    <text evidence="2">The sequence shown here is derived from an EMBL/GenBank/DDBJ whole genome shotgun (WGS) entry which is preliminary data.</text>
</comment>
<dbReference type="EMBL" id="QRVK01000008">
    <property type="protein sequence ID" value="RGS43232.1"/>
    <property type="molecule type" value="Genomic_DNA"/>
</dbReference>
<name>A0A412IT10_9FIRM</name>
<keyword evidence="1" id="KW-0732">Signal</keyword>
<evidence type="ECO:0000256" key="1">
    <source>
        <dbReference type="SAM" id="SignalP"/>
    </source>
</evidence>
<organism evidence="2 3">
    <name type="scientific">Coprococcus eutactus</name>
    <dbReference type="NCBI Taxonomy" id="33043"/>
    <lineage>
        <taxon>Bacteria</taxon>
        <taxon>Bacillati</taxon>
        <taxon>Bacillota</taxon>
        <taxon>Clostridia</taxon>
        <taxon>Lachnospirales</taxon>
        <taxon>Lachnospiraceae</taxon>
        <taxon>Coprococcus</taxon>
    </lineage>
</organism>
<proteinExistence type="predicted"/>
<feature type="signal peptide" evidence="1">
    <location>
        <begin position="1"/>
        <end position="26"/>
    </location>
</feature>
<dbReference type="RefSeq" id="WP_119202360.1">
    <property type="nucleotide sequence ID" value="NZ_JAJCMH010000011.1"/>
</dbReference>
<accession>A0A412IT10</accession>
<dbReference type="OrthoDB" id="2068327at2"/>
<evidence type="ECO:0000313" key="2">
    <source>
        <dbReference type="EMBL" id="RGS43232.1"/>
    </source>
</evidence>
<sequence length="157" mass="16871">MKQKLITLGLIVAMLISVIYVAPVQAAEADDDSEIITCKVIIYEYPTEPTEISAARATSTKSASKTVVFQNANGDVLWQVTLDATFRYNGSTSVCTAANASTQTFSSSWKTRVSSCSKSQNRAYASAYGNRYSVKGKLLETVTQNVTLTCSKTGAIS</sequence>
<dbReference type="Proteomes" id="UP000283295">
    <property type="component" value="Unassembled WGS sequence"/>
</dbReference>
<protein>
    <recommendedName>
        <fullName evidence="4">DUF5626 domain-containing protein</fullName>
    </recommendedName>
</protein>
<reference evidence="2 3" key="1">
    <citation type="submission" date="2018-08" db="EMBL/GenBank/DDBJ databases">
        <title>A genome reference for cultivated species of the human gut microbiota.</title>
        <authorList>
            <person name="Zou Y."/>
            <person name="Xue W."/>
            <person name="Luo G."/>
        </authorList>
    </citation>
    <scope>NUCLEOTIDE SEQUENCE [LARGE SCALE GENOMIC DNA]</scope>
    <source>
        <strain evidence="2 3">AF22-21</strain>
    </source>
</reference>
<gene>
    <name evidence="2" type="ORF">DWX94_04915</name>
</gene>
<feature type="chain" id="PRO_5019163115" description="DUF5626 domain-containing protein" evidence="1">
    <location>
        <begin position="27"/>
        <end position="157"/>
    </location>
</feature>
<evidence type="ECO:0000313" key="3">
    <source>
        <dbReference type="Proteomes" id="UP000283295"/>
    </source>
</evidence>